<evidence type="ECO:0000256" key="4">
    <source>
        <dbReference type="ARBA" id="ARBA00022692"/>
    </source>
</evidence>
<dbReference type="RefSeq" id="WP_308480793.1">
    <property type="nucleotide sequence ID" value="NZ_OY726397.1"/>
</dbReference>
<keyword evidence="3" id="KW-1003">Cell membrane</keyword>
<evidence type="ECO:0000256" key="6">
    <source>
        <dbReference type="ARBA" id="ARBA00023136"/>
    </source>
</evidence>
<comment type="similarity">
    <text evidence="2">Belongs to the MmpS family.</text>
</comment>
<comment type="subcellular location">
    <subcellularLocation>
        <location evidence="1">Cell membrane</location>
    </subcellularLocation>
</comment>
<dbReference type="Pfam" id="PF05423">
    <property type="entry name" value="Mycobact_memb"/>
    <property type="match status" value="1"/>
</dbReference>
<dbReference type="InterPro" id="IPR038468">
    <property type="entry name" value="MmpS_C"/>
</dbReference>
<keyword evidence="4" id="KW-0812">Transmembrane</keyword>
<dbReference type="Gene3D" id="2.60.40.2880">
    <property type="entry name" value="MmpS1-5, C-terminal soluble domain"/>
    <property type="match status" value="1"/>
</dbReference>
<evidence type="ECO:0000313" key="7">
    <source>
        <dbReference type="EMBL" id="CAJ1495635.1"/>
    </source>
</evidence>
<name>A0ABM9LAB7_9MYCO</name>
<evidence type="ECO:0000256" key="5">
    <source>
        <dbReference type="ARBA" id="ARBA00022989"/>
    </source>
</evidence>
<protein>
    <submittedName>
        <fullName evidence="7">MmpS family transport accessory protein</fullName>
    </submittedName>
</protein>
<reference evidence="7 8" key="1">
    <citation type="submission" date="2023-08" db="EMBL/GenBank/DDBJ databases">
        <authorList>
            <person name="Folkvardsen B D."/>
            <person name="Norman A."/>
        </authorList>
    </citation>
    <scope>NUCLEOTIDE SEQUENCE [LARGE SCALE GENOMIC DNA]</scope>
    <source>
        <strain evidence="7 8">Mu0053</strain>
    </source>
</reference>
<sequence length="136" mass="14844">MWIPLLILAVLGAGGFTVSRLHGVFGSEVYPTYADTEVEERPPYNPKQLVLEVFGPPGSAARISYFDVDAEPQIIESASLPWSLTFDMTETTAMVNIIAQSDADTVGCRITVDDEVKAERVRQGESAFTFCVLRAA</sequence>
<organism evidence="7 8">
    <name type="scientific">[Mycobacterium] burgundiense</name>
    <dbReference type="NCBI Taxonomy" id="3064286"/>
    <lineage>
        <taxon>Bacteria</taxon>
        <taxon>Bacillati</taxon>
        <taxon>Actinomycetota</taxon>
        <taxon>Actinomycetes</taxon>
        <taxon>Mycobacteriales</taxon>
        <taxon>Mycobacteriaceae</taxon>
        <taxon>Mycolicibacterium</taxon>
    </lineage>
</organism>
<evidence type="ECO:0000256" key="1">
    <source>
        <dbReference type="ARBA" id="ARBA00004236"/>
    </source>
</evidence>
<dbReference type="InterPro" id="IPR008693">
    <property type="entry name" value="MmpS"/>
</dbReference>
<evidence type="ECO:0000256" key="3">
    <source>
        <dbReference type="ARBA" id="ARBA00022475"/>
    </source>
</evidence>
<dbReference type="EMBL" id="OY726397">
    <property type="protein sequence ID" value="CAJ1495635.1"/>
    <property type="molecule type" value="Genomic_DNA"/>
</dbReference>
<gene>
    <name evidence="7" type="ORF">MU0053_000446</name>
</gene>
<dbReference type="Proteomes" id="UP001190465">
    <property type="component" value="Chromosome"/>
</dbReference>
<keyword evidence="8" id="KW-1185">Reference proteome</keyword>
<keyword evidence="6" id="KW-0472">Membrane</keyword>
<evidence type="ECO:0000313" key="8">
    <source>
        <dbReference type="Proteomes" id="UP001190465"/>
    </source>
</evidence>
<accession>A0ABM9LAB7</accession>
<proteinExistence type="inferred from homology"/>
<keyword evidence="5" id="KW-1133">Transmembrane helix</keyword>
<evidence type="ECO:0000256" key="2">
    <source>
        <dbReference type="ARBA" id="ARBA00007531"/>
    </source>
</evidence>